<dbReference type="PROSITE" id="PS50082">
    <property type="entry name" value="WD_REPEATS_2"/>
    <property type="match status" value="1"/>
</dbReference>
<feature type="region of interest" description="Disordered" evidence="4">
    <location>
        <begin position="1172"/>
        <end position="1206"/>
    </location>
</feature>
<evidence type="ECO:0000256" key="3">
    <source>
        <dbReference type="PROSITE-ProRule" id="PRU00221"/>
    </source>
</evidence>
<organism evidence="6 7">
    <name type="scientific">Heterodera trifolii</name>
    <dbReference type="NCBI Taxonomy" id="157864"/>
    <lineage>
        <taxon>Eukaryota</taxon>
        <taxon>Metazoa</taxon>
        <taxon>Ecdysozoa</taxon>
        <taxon>Nematoda</taxon>
        <taxon>Chromadorea</taxon>
        <taxon>Rhabditida</taxon>
        <taxon>Tylenchina</taxon>
        <taxon>Tylenchomorpha</taxon>
        <taxon>Tylenchoidea</taxon>
        <taxon>Heteroderidae</taxon>
        <taxon>Heteroderinae</taxon>
        <taxon>Heterodera</taxon>
    </lineage>
</organism>
<comment type="caution">
    <text evidence="6">The sequence shown here is derived from an EMBL/GenBank/DDBJ whole genome shotgun (WGS) entry which is preliminary data.</text>
</comment>
<dbReference type="SUPFAM" id="SSF50978">
    <property type="entry name" value="WD40 repeat-like"/>
    <property type="match status" value="1"/>
</dbReference>
<feature type="compositionally biased region" description="Pro residues" evidence="4">
    <location>
        <begin position="1180"/>
        <end position="1189"/>
    </location>
</feature>
<dbReference type="Gene3D" id="2.130.10.10">
    <property type="entry name" value="YVTN repeat-like/Quinoprotein amine dehydrogenase"/>
    <property type="match status" value="1"/>
</dbReference>
<feature type="compositionally biased region" description="Low complexity" evidence="4">
    <location>
        <begin position="683"/>
        <end position="694"/>
    </location>
</feature>
<feature type="region of interest" description="Disordered" evidence="4">
    <location>
        <begin position="773"/>
        <end position="833"/>
    </location>
</feature>
<evidence type="ECO:0000256" key="4">
    <source>
        <dbReference type="SAM" id="MobiDB-lite"/>
    </source>
</evidence>
<dbReference type="InterPro" id="IPR015943">
    <property type="entry name" value="WD40/YVTN_repeat-like_dom_sf"/>
</dbReference>
<proteinExistence type="predicted"/>
<feature type="region of interest" description="Disordered" evidence="4">
    <location>
        <begin position="683"/>
        <end position="729"/>
    </location>
</feature>
<dbReference type="Proteomes" id="UP001620626">
    <property type="component" value="Unassembled WGS sequence"/>
</dbReference>
<feature type="domain" description="WDR59/RTC1-like RING zinc finger" evidence="5">
    <location>
        <begin position="1394"/>
        <end position="1440"/>
    </location>
</feature>
<accession>A0ABD2L4H4</accession>
<feature type="compositionally biased region" description="Polar residues" evidence="4">
    <location>
        <begin position="712"/>
        <end position="723"/>
    </location>
</feature>
<dbReference type="PANTHER" id="PTHR46170">
    <property type="entry name" value="GATOR COMPLEX PROTEIN WDR59"/>
    <property type="match status" value="1"/>
</dbReference>
<keyword evidence="2" id="KW-0677">Repeat</keyword>
<dbReference type="InterPro" id="IPR049567">
    <property type="entry name" value="WDR59-like"/>
</dbReference>
<gene>
    <name evidence="6" type="ORF">niasHT_015694</name>
</gene>
<sequence>MVIRRNDSPLSLDVQGTAFDVLPETDFLAVAGRNTLSVVKIGISAHSSASSLVQLRHNRNLVRLLKFNPIGTGRFATVSGPFVDVYTLGQGSTVRRLASLQAQSRKVSDFCWCPFDDQLMMSCAESDSVSFWDLRSDFCRPSAQLGLLFGAGQAKFAPHLNNLVLSATGSDLRLWDLRHTSQPIVQFKGHQSRVLCLDWHPHHQEPNTFFTSANDGALKLWSFGEQRSEPIVFNVAPISAWRLVFSQEGQELAALSLSPPHSVALFFNYGLENLRQLKGIERGDILMDAAWHKSTSALKSTTKFLYTLSKKRRLCRHAIAYELSNEIRDEMSTPIMQSAVDEERDRMIAAAASAVEERTDTLPSVNLEERSRKEFELPAPTRPFPRHLVGSGQSSGKTALGFGTANLKSLISSLKAEGGRSAGGTTDGGHKTPQSPIYSDWHRWIKAPNVLGGDLLTELEALRKHSTEGLYTTEVNFQRAAIAFSYMHQNRFRKICWEMRFHREFIENGLVFVEVIQNESPLSPEKASLFLTLLQQECDEQLRVPSTQTVLCRVFHQLPKLISLMKLFPLPIDVPSAAELSLSKASSQSGSAGEDPEFVAANQQQQQPSATVELNIPAKKQSLVSAAAGPVIFPVTFVPSPFDHRVPAPRNCGARFNASGYLVTFGKAKSATAPTTIAKLMNQQQNKPKQQPQKTENPAKNCGRQNARKTPANATKMSTSVSADESVKKVGTHPRSLAEYCVLVNSPLTFSPAALFRQCSSMASSTSAIPFAPTQFQGSPPVRCLSPLRPTSPWARPVDAGGEQSADAEQSQEAVSSGDRTDGREPISLSPPSLMKQLLSGTGRIMGVNPFFFCSFPFLPLPQSSPNSSTSLTAINPRTFSLHFHQQQQSPAFQAMMRQRVTTMSAVAEGALAPANSHPLPIQHQMSAMAELCAGKSLTGWPMAVMPEQQSFTSTVLVYDTVSLLPISQELARSYKLLGNSPLAICRHNREQAARKGRRDLLTVWQLLEQCVCTGNGTAKKYDDDSFVNGLPTKHSMDVFSRAFGLRSEVAAKTLISSAKRADAPWSIHPFGRSLINRILAHYVSRHDLQTAAVITCVLDGLNSDGQKVTKERRMSDKKESAAIVRRLERQKFVGEMPKKAADALLTAGSTKEMQTEQQVEGLFFAMDQADSSSSVGKVPPAPPAPPLLPSQQLQLPPSRKTSAAQGGVGTSLASVMPSLSFVGGPCAYGCVDLLLIFRLFFGVASIVGVQRDFRALHTSATSERLSPAPDAVTPYQRSATMEAATGTNIAESEEMANGRGREDDEETQNGGGNELLLDPSLTPRLEQLRLRYADILYRWRMYRKCAEVLKHCSRGDGEEATIGTINAICWCTCCGQQQLASSKCTKCHRIPIYCAICEQPCKGIVATCSMCSHGGHFAHLTAWFNAQSRCPLGCGCECRF</sequence>
<keyword evidence="7" id="KW-1185">Reference proteome</keyword>
<dbReference type="PANTHER" id="PTHR46170:SF1">
    <property type="entry name" value="GATOR COMPLEX PROTEIN WDR59"/>
    <property type="match status" value="1"/>
</dbReference>
<dbReference type="EMBL" id="JBICBT010000549">
    <property type="protein sequence ID" value="KAL3110091.1"/>
    <property type="molecule type" value="Genomic_DNA"/>
</dbReference>
<feature type="region of interest" description="Disordered" evidence="4">
    <location>
        <begin position="1283"/>
        <end position="1316"/>
    </location>
</feature>
<evidence type="ECO:0000256" key="2">
    <source>
        <dbReference type="ARBA" id="ARBA00022737"/>
    </source>
</evidence>
<dbReference type="SMART" id="SM00320">
    <property type="entry name" value="WD40"/>
    <property type="match status" value="2"/>
</dbReference>
<reference evidence="6 7" key="1">
    <citation type="submission" date="2024-10" db="EMBL/GenBank/DDBJ databases">
        <authorList>
            <person name="Kim D."/>
        </authorList>
    </citation>
    <scope>NUCLEOTIDE SEQUENCE [LARGE SCALE GENOMIC DNA]</scope>
    <source>
        <strain evidence="6">BH-2024</strain>
    </source>
</reference>
<keyword evidence="1 3" id="KW-0853">WD repeat</keyword>
<protein>
    <recommendedName>
        <fullName evidence="5">WDR59/RTC1-like RING zinc finger domain-containing protein</fullName>
    </recommendedName>
</protein>
<evidence type="ECO:0000313" key="7">
    <source>
        <dbReference type="Proteomes" id="UP001620626"/>
    </source>
</evidence>
<dbReference type="InterPro" id="IPR036322">
    <property type="entry name" value="WD40_repeat_dom_sf"/>
</dbReference>
<dbReference type="InterPro" id="IPR049566">
    <property type="entry name" value="WDR59_RTC1-like_RING_Znf"/>
</dbReference>
<feature type="repeat" description="WD" evidence="3">
    <location>
        <begin position="187"/>
        <end position="222"/>
    </location>
</feature>
<evidence type="ECO:0000313" key="6">
    <source>
        <dbReference type="EMBL" id="KAL3110091.1"/>
    </source>
</evidence>
<evidence type="ECO:0000256" key="1">
    <source>
        <dbReference type="ARBA" id="ARBA00022574"/>
    </source>
</evidence>
<dbReference type="PROSITE" id="PS50294">
    <property type="entry name" value="WD_REPEATS_REGION"/>
    <property type="match status" value="1"/>
</dbReference>
<dbReference type="Pfam" id="PF17120">
    <property type="entry name" value="zf-RING_16"/>
    <property type="match status" value="1"/>
</dbReference>
<dbReference type="InterPro" id="IPR001680">
    <property type="entry name" value="WD40_rpt"/>
</dbReference>
<name>A0ABD2L4H4_9BILA</name>
<evidence type="ECO:0000259" key="5">
    <source>
        <dbReference type="Pfam" id="PF17120"/>
    </source>
</evidence>
<dbReference type="Pfam" id="PF00400">
    <property type="entry name" value="WD40"/>
    <property type="match status" value="1"/>
</dbReference>
<dbReference type="GO" id="GO:0035859">
    <property type="term" value="C:Seh1-associated complex"/>
    <property type="evidence" value="ECO:0007669"/>
    <property type="project" value="UniProtKB-ARBA"/>
</dbReference>
<feature type="compositionally biased region" description="Low complexity" evidence="4">
    <location>
        <begin position="1190"/>
        <end position="1199"/>
    </location>
</feature>